<dbReference type="InterPro" id="IPR051681">
    <property type="entry name" value="Ser/Thr_Kinases-Pseudokinases"/>
</dbReference>
<keyword evidence="3 4" id="KW-0067">ATP-binding</keyword>
<dbReference type="Proteomes" id="UP001470230">
    <property type="component" value="Unassembled WGS sequence"/>
</dbReference>
<proteinExistence type="predicted"/>
<feature type="binding site" evidence="4">
    <location>
        <position position="45"/>
    </location>
    <ligand>
        <name>ATP</name>
        <dbReference type="ChEBI" id="CHEBI:30616"/>
    </ligand>
</feature>
<dbReference type="InterPro" id="IPR011990">
    <property type="entry name" value="TPR-like_helical_dom_sf"/>
</dbReference>
<keyword evidence="1" id="KW-0808">Transferase</keyword>
<dbReference type="InterPro" id="IPR011009">
    <property type="entry name" value="Kinase-like_dom_sf"/>
</dbReference>
<keyword evidence="1" id="KW-0723">Serine/threonine-protein kinase</keyword>
<dbReference type="InterPro" id="IPR008271">
    <property type="entry name" value="Ser/Thr_kinase_AS"/>
</dbReference>
<evidence type="ECO:0000259" key="5">
    <source>
        <dbReference type="PROSITE" id="PS50011"/>
    </source>
</evidence>
<accession>A0ABR2KC29</accession>
<dbReference type="PRINTS" id="PR00109">
    <property type="entry name" value="TYRKINASE"/>
</dbReference>
<dbReference type="Pfam" id="PF00069">
    <property type="entry name" value="Pkinase"/>
    <property type="match status" value="1"/>
</dbReference>
<dbReference type="SMART" id="SM00671">
    <property type="entry name" value="SEL1"/>
    <property type="match status" value="8"/>
</dbReference>
<feature type="domain" description="Protein kinase" evidence="5">
    <location>
        <begin position="12"/>
        <end position="288"/>
    </location>
</feature>
<keyword evidence="1" id="KW-0418">Kinase</keyword>
<dbReference type="InterPro" id="IPR006597">
    <property type="entry name" value="Sel1-like"/>
</dbReference>
<keyword evidence="7" id="KW-1185">Reference proteome</keyword>
<evidence type="ECO:0000256" key="4">
    <source>
        <dbReference type="PROSITE-ProRule" id="PRU10141"/>
    </source>
</evidence>
<keyword evidence="2 4" id="KW-0547">Nucleotide-binding</keyword>
<dbReference type="PANTHER" id="PTHR44329">
    <property type="entry name" value="SERINE/THREONINE-PROTEIN KINASE TNNI3K-RELATED"/>
    <property type="match status" value="1"/>
</dbReference>
<evidence type="ECO:0000313" key="6">
    <source>
        <dbReference type="EMBL" id="KAK8888432.1"/>
    </source>
</evidence>
<dbReference type="InterPro" id="IPR017441">
    <property type="entry name" value="Protein_kinase_ATP_BS"/>
</dbReference>
<dbReference type="InterPro" id="IPR000719">
    <property type="entry name" value="Prot_kinase_dom"/>
</dbReference>
<dbReference type="PANTHER" id="PTHR44329:SF214">
    <property type="entry name" value="PROTEIN KINASE DOMAIN-CONTAINING PROTEIN"/>
    <property type="match status" value="1"/>
</dbReference>
<sequence>MSSDGFLNIDNYEKKKKIGKGSFGKVYLVEEKTTNQIYAAKIALKKIDKNSSKEMLNISREVNIISKLQHPSILKFIGYSPVDFHNKSKPVIITEYSSNGSLGDILELEKIKKKVKGWNSTKKLVCLYGIAKGMSYLHSHDVIHRDLKPDNIFLDDYLCPKIADFGLSKINHNSSTSISDLKTTTGTIKGTPIYIAPEIWSSQEYTTASDVYAYSLIIYEIATNERPFNGYSMVQLLMEVSKKGKRPDFTDDVPECYQKLIKKCWSQSPKDRPTFDEIAEQLKEDPDFITNNVVKEDFYSYIEFIEKSQNAFDSSKKIIHISDFVNPKNKTYQKVKIKRNKKKKDQDQMKVIEEEKIVETEENINNLKIIDPLIFSKLKSSCKNMVLEAEENHPNSLAIVAQNFIEGKNNFPKDIETGLKYLEYGNNENNVEAMVLYGKILFEGDIIEKNEEKSIEILTKASNEFNSPNAKYELAKIILSHQSFDVNDSNENINYVLAKKYSKEAADGGNVKAMVLYSDLSRKEITNKFGELHRDEDEIIKYLKLAAENEDPEGMALYGRCLEVGTNTMKPNMNEAIKYYRKSYEKKDMIGTAFYGLALLEGDGDFEKDEEIGGKLIKLAYENNNPQGICYNACYIVRDDTFSFEQYLKTAEMGYNNGYHLVGICYRYGTGVEKDINMALKYLYRALKEGIPAAAQYIGSVYGFDQPEFGLTKDLEKCNKYLKYAADNGVKDSWQLYANFLAQNNADPEEIKKYFKIGVKLGNIMTIFSYAAHLKEGIGLPQNYAKAAKYFKMGADLGDKNCMAGYAQLLSEGLGVEKNSEEAERYFLLASDQKNEDCSIQ</sequence>
<evidence type="ECO:0000256" key="2">
    <source>
        <dbReference type="ARBA" id="ARBA00022741"/>
    </source>
</evidence>
<dbReference type="PROSITE" id="PS50011">
    <property type="entry name" value="PROTEIN_KINASE_DOM"/>
    <property type="match status" value="1"/>
</dbReference>
<dbReference type="Gene3D" id="1.10.510.10">
    <property type="entry name" value="Transferase(Phosphotransferase) domain 1"/>
    <property type="match status" value="1"/>
</dbReference>
<comment type="caution">
    <text evidence="6">The sequence shown here is derived from an EMBL/GenBank/DDBJ whole genome shotgun (WGS) entry which is preliminary data.</text>
</comment>
<name>A0ABR2KC29_9EUKA</name>
<dbReference type="Pfam" id="PF08238">
    <property type="entry name" value="Sel1"/>
    <property type="match status" value="8"/>
</dbReference>
<gene>
    <name evidence="6" type="ORF">M9Y10_039502</name>
</gene>
<dbReference type="SUPFAM" id="SSF56112">
    <property type="entry name" value="Protein kinase-like (PK-like)"/>
    <property type="match status" value="1"/>
</dbReference>
<evidence type="ECO:0000256" key="3">
    <source>
        <dbReference type="ARBA" id="ARBA00022840"/>
    </source>
</evidence>
<dbReference type="PROSITE" id="PS00108">
    <property type="entry name" value="PROTEIN_KINASE_ST"/>
    <property type="match status" value="1"/>
</dbReference>
<dbReference type="PROSITE" id="PS00107">
    <property type="entry name" value="PROTEIN_KINASE_ATP"/>
    <property type="match status" value="1"/>
</dbReference>
<reference evidence="6 7" key="1">
    <citation type="submission" date="2024-04" db="EMBL/GenBank/DDBJ databases">
        <title>Tritrichomonas musculus Genome.</title>
        <authorList>
            <person name="Alves-Ferreira E."/>
            <person name="Grigg M."/>
            <person name="Lorenzi H."/>
            <person name="Galac M."/>
        </authorList>
    </citation>
    <scope>NUCLEOTIDE SEQUENCE [LARGE SCALE GENOMIC DNA]</scope>
    <source>
        <strain evidence="6 7">EAF2021</strain>
    </source>
</reference>
<organism evidence="6 7">
    <name type="scientific">Tritrichomonas musculus</name>
    <dbReference type="NCBI Taxonomy" id="1915356"/>
    <lineage>
        <taxon>Eukaryota</taxon>
        <taxon>Metamonada</taxon>
        <taxon>Parabasalia</taxon>
        <taxon>Tritrichomonadida</taxon>
        <taxon>Tritrichomonadidae</taxon>
        <taxon>Tritrichomonas</taxon>
    </lineage>
</organism>
<dbReference type="SUPFAM" id="SSF81901">
    <property type="entry name" value="HCP-like"/>
    <property type="match status" value="3"/>
</dbReference>
<dbReference type="EMBL" id="JAPFFF010000006">
    <property type="protein sequence ID" value="KAK8888432.1"/>
    <property type="molecule type" value="Genomic_DNA"/>
</dbReference>
<evidence type="ECO:0000313" key="7">
    <source>
        <dbReference type="Proteomes" id="UP001470230"/>
    </source>
</evidence>
<dbReference type="InterPro" id="IPR001245">
    <property type="entry name" value="Ser-Thr/Tyr_kinase_cat_dom"/>
</dbReference>
<dbReference type="Gene3D" id="1.25.40.10">
    <property type="entry name" value="Tetratricopeptide repeat domain"/>
    <property type="match status" value="2"/>
</dbReference>
<evidence type="ECO:0000256" key="1">
    <source>
        <dbReference type="ARBA" id="ARBA00022527"/>
    </source>
</evidence>
<dbReference type="SMART" id="SM00220">
    <property type="entry name" value="S_TKc"/>
    <property type="match status" value="1"/>
</dbReference>
<protein>
    <recommendedName>
        <fullName evidence="5">Protein kinase domain-containing protein</fullName>
    </recommendedName>
</protein>